<dbReference type="SUPFAM" id="SSF46785">
    <property type="entry name" value="Winged helix' DNA-binding domain"/>
    <property type="match status" value="1"/>
</dbReference>
<evidence type="ECO:0000256" key="1">
    <source>
        <dbReference type="ARBA" id="ARBA00023015"/>
    </source>
</evidence>
<dbReference type="InterPro" id="IPR008920">
    <property type="entry name" value="TF_FadR/GntR_C"/>
</dbReference>
<dbReference type="InterPro" id="IPR036390">
    <property type="entry name" value="WH_DNA-bd_sf"/>
</dbReference>
<sequence length="253" mass="27896">MVERSSDSLTAPIGGSETGQEAVTLDAVHDLLRNRILQGQLPPGAVVSQADLARDLGVSRSPIREACRLLEREGLVVSRHNRRVQVADFSLDDLEELYASRLVLEPLALTVRVASLTASELDGMATALEDMRHSAEQRDYEQFKVPHDRFHALLYSDSSGRLLREIKQLADHARRYRQVYMTQTPSAWDVVIGHDTRILQAVSRGDAVAAGAELARHLAATALSMMALMDPLHDPRLIRAALHQACHSEEGIG</sequence>
<dbReference type="PANTHER" id="PTHR43537">
    <property type="entry name" value="TRANSCRIPTIONAL REGULATOR, GNTR FAMILY"/>
    <property type="match status" value="1"/>
</dbReference>
<gene>
    <name evidence="5" type="ORF">OG563_33695</name>
</gene>
<dbReference type="RefSeq" id="WP_329406898.1">
    <property type="nucleotide sequence ID" value="NZ_CP109441.1"/>
</dbReference>
<keyword evidence="3" id="KW-0804">Transcription</keyword>
<evidence type="ECO:0000259" key="4">
    <source>
        <dbReference type="PROSITE" id="PS50949"/>
    </source>
</evidence>
<dbReference type="CDD" id="cd07377">
    <property type="entry name" value="WHTH_GntR"/>
    <property type="match status" value="1"/>
</dbReference>
<dbReference type="SMART" id="SM00345">
    <property type="entry name" value="HTH_GNTR"/>
    <property type="match status" value="1"/>
</dbReference>
<dbReference type="SUPFAM" id="SSF48008">
    <property type="entry name" value="GntR ligand-binding domain-like"/>
    <property type="match status" value="1"/>
</dbReference>
<keyword evidence="2" id="KW-0238">DNA-binding</keyword>
<dbReference type="InterPro" id="IPR036388">
    <property type="entry name" value="WH-like_DNA-bd_sf"/>
</dbReference>
<proteinExistence type="predicted"/>
<dbReference type="Gene3D" id="1.10.10.10">
    <property type="entry name" value="Winged helix-like DNA-binding domain superfamily/Winged helix DNA-binding domain"/>
    <property type="match status" value="1"/>
</dbReference>
<dbReference type="EMBL" id="CP109441">
    <property type="protein sequence ID" value="WUV44101.1"/>
    <property type="molecule type" value="Genomic_DNA"/>
</dbReference>
<dbReference type="Pfam" id="PF00392">
    <property type="entry name" value="GntR"/>
    <property type="match status" value="1"/>
</dbReference>
<evidence type="ECO:0000256" key="2">
    <source>
        <dbReference type="ARBA" id="ARBA00023125"/>
    </source>
</evidence>
<organism evidence="5 6">
    <name type="scientific">Nocardia vinacea</name>
    <dbReference type="NCBI Taxonomy" id="96468"/>
    <lineage>
        <taxon>Bacteria</taxon>
        <taxon>Bacillati</taxon>
        <taxon>Actinomycetota</taxon>
        <taxon>Actinomycetes</taxon>
        <taxon>Mycobacteriales</taxon>
        <taxon>Nocardiaceae</taxon>
        <taxon>Nocardia</taxon>
    </lineage>
</organism>
<keyword evidence="6" id="KW-1185">Reference proteome</keyword>
<evidence type="ECO:0000313" key="6">
    <source>
        <dbReference type="Proteomes" id="UP001432062"/>
    </source>
</evidence>
<dbReference type="SMART" id="SM00895">
    <property type="entry name" value="FCD"/>
    <property type="match status" value="1"/>
</dbReference>
<dbReference type="InterPro" id="IPR000524">
    <property type="entry name" value="Tscrpt_reg_HTH_GntR"/>
</dbReference>
<keyword evidence="1" id="KW-0805">Transcription regulation</keyword>
<name>A0ABZ1YM73_9NOCA</name>
<dbReference type="Proteomes" id="UP001432062">
    <property type="component" value="Chromosome"/>
</dbReference>
<evidence type="ECO:0000313" key="5">
    <source>
        <dbReference type="EMBL" id="WUV44101.1"/>
    </source>
</evidence>
<dbReference type="PRINTS" id="PR00035">
    <property type="entry name" value="HTHGNTR"/>
</dbReference>
<dbReference type="Pfam" id="PF07729">
    <property type="entry name" value="FCD"/>
    <property type="match status" value="1"/>
</dbReference>
<dbReference type="Gene3D" id="1.20.120.530">
    <property type="entry name" value="GntR ligand-binding domain-like"/>
    <property type="match status" value="1"/>
</dbReference>
<dbReference type="InterPro" id="IPR011711">
    <property type="entry name" value="GntR_C"/>
</dbReference>
<reference evidence="5" key="1">
    <citation type="submission" date="2022-10" db="EMBL/GenBank/DDBJ databases">
        <title>The complete genomes of actinobacterial strains from the NBC collection.</title>
        <authorList>
            <person name="Joergensen T.S."/>
            <person name="Alvarez Arevalo M."/>
            <person name="Sterndorff E.B."/>
            <person name="Faurdal D."/>
            <person name="Vuksanovic O."/>
            <person name="Mourched A.-S."/>
            <person name="Charusanti P."/>
            <person name="Shaw S."/>
            <person name="Blin K."/>
            <person name="Weber T."/>
        </authorList>
    </citation>
    <scope>NUCLEOTIDE SEQUENCE</scope>
    <source>
        <strain evidence="5">NBC_01482</strain>
    </source>
</reference>
<protein>
    <submittedName>
        <fullName evidence="5">GntR family transcriptional regulator</fullName>
    </submittedName>
</protein>
<accession>A0ABZ1YM73</accession>
<dbReference type="PROSITE" id="PS50949">
    <property type="entry name" value="HTH_GNTR"/>
    <property type="match status" value="1"/>
</dbReference>
<dbReference type="PANTHER" id="PTHR43537:SF45">
    <property type="entry name" value="GNTR FAMILY REGULATORY PROTEIN"/>
    <property type="match status" value="1"/>
</dbReference>
<feature type="domain" description="HTH gntR-type" evidence="4">
    <location>
        <begin position="22"/>
        <end position="89"/>
    </location>
</feature>
<evidence type="ECO:0000256" key="3">
    <source>
        <dbReference type="ARBA" id="ARBA00023163"/>
    </source>
</evidence>